<name>A0A6G0Y6G9_APHCR</name>
<evidence type="ECO:0000256" key="5">
    <source>
        <dbReference type="ARBA" id="ARBA00025466"/>
    </source>
</evidence>
<dbReference type="EMBL" id="VUJU01005930">
    <property type="protein sequence ID" value="KAF0749900.1"/>
    <property type="molecule type" value="Genomic_DNA"/>
</dbReference>
<reference evidence="7 8" key="1">
    <citation type="submission" date="2019-08" db="EMBL/GenBank/DDBJ databases">
        <title>Whole genome of Aphis craccivora.</title>
        <authorList>
            <person name="Voronova N.V."/>
            <person name="Shulinski R.S."/>
            <person name="Bandarenka Y.V."/>
            <person name="Zhorov D.G."/>
            <person name="Warner D."/>
        </authorList>
    </citation>
    <scope>NUCLEOTIDE SEQUENCE [LARGE SCALE GENOMIC DNA]</scope>
    <source>
        <strain evidence="7">180601</strain>
        <tissue evidence="7">Whole Body</tissue>
    </source>
</reference>
<dbReference type="Pfam" id="PF13873">
    <property type="entry name" value="Myb_DNA-bind_5"/>
    <property type="match status" value="1"/>
</dbReference>
<evidence type="ECO:0000256" key="3">
    <source>
        <dbReference type="ARBA" id="ARBA00023015"/>
    </source>
</evidence>
<dbReference type="PANTHER" id="PTHR23098">
    <property type="entry name" value="AGAP001331-PA-RELATED"/>
    <property type="match status" value="1"/>
</dbReference>
<feature type="domain" description="Myb/SANT-like DNA-binding" evidence="6">
    <location>
        <begin position="25"/>
        <end position="87"/>
    </location>
</feature>
<proteinExistence type="predicted"/>
<keyword evidence="4" id="KW-0804">Transcription</keyword>
<comment type="function">
    <text evidence="5">Involved in transvection phenomena (= synapsis-dependent gene expression), where the synaptic pairing of chromosomes carrying genes with which zeste interacts influences the expression of these genes. Zeste binds to DNA and stimulates transcription from a nearby promoter.</text>
</comment>
<evidence type="ECO:0000256" key="4">
    <source>
        <dbReference type="ARBA" id="ARBA00023163"/>
    </source>
</evidence>
<keyword evidence="8" id="KW-1185">Reference proteome</keyword>
<dbReference type="PANTHER" id="PTHR23098:SF16">
    <property type="entry name" value="REGULATORY PROTEIN ZESTE"/>
    <property type="match status" value="1"/>
</dbReference>
<keyword evidence="3" id="KW-0805">Transcription regulation</keyword>
<evidence type="ECO:0000256" key="1">
    <source>
        <dbReference type="ARBA" id="ARBA00011764"/>
    </source>
</evidence>
<evidence type="ECO:0000313" key="7">
    <source>
        <dbReference type="EMBL" id="KAF0749900.1"/>
    </source>
</evidence>
<evidence type="ECO:0000259" key="6">
    <source>
        <dbReference type="Pfam" id="PF13873"/>
    </source>
</evidence>
<comment type="subunit">
    <text evidence="1">Self-associates forming complexes of several hundred monomers.</text>
</comment>
<organism evidence="7 8">
    <name type="scientific">Aphis craccivora</name>
    <name type="common">Cowpea aphid</name>
    <dbReference type="NCBI Taxonomy" id="307492"/>
    <lineage>
        <taxon>Eukaryota</taxon>
        <taxon>Metazoa</taxon>
        <taxon>Ecdysozoa</taxon>
        <taxon>Arthropoda</taxon>
        <taxon>Hexapoda</taxon>
        <taxon>Insecta</taxon>
        <taxon>Pterygota</taxon>
        <taxon>Neoptera</taxon>
        <taxon>Paraneoptera</taxon>
        <taxon>Hemiptera</taxon>
        <taxon>Sternorrhyncha</taxon>
        <taxon>Aphidomorpha</taxon>
        <taxon>Aphidoidea</taxon>
        <taxon>Aphididae</taxon>
        <taxon>Aphidini</taxon>
        <taxon>Aphis</taxon>
        <taxon>Aphis</taxon>
    </lineage>
</organism>
<sequence>MHYFLAPRSHATNGVIKIIATTDGLIELLTEEHELRSGKFTQSFTKQFADAKWNSIANKLNSISGGKKNTQEWKRAWADLKTKTKGKNFQIKKYSNKTGGGPSCSNHLNETDDKMLSLINPTTLTGHIGVAESNVHFSFSGESNFETIAADKIAIEGNEIRIEDNRTIIDDNEFTIEDYELYINSQNIEPIDNNFKIITMQNMSTLPFEQENRLSKYHT</sequence>
<dbReference type="OrthoDB" id="6592126at2759"/>
<evidence type="ECO:0000313" key="8">
    <source>
        <dbReference type="Proteomes" id="UP000478052"/>
    </source>
</evidence>
<dbReference type="GO" id="GO:0005634">
    <property type="term" value="C:nucleus"/>
    <property type="evidence" value="ECO:0007669"/>
    <property type="project" value="TreeGrafter"/>
</dbReference>
<dbReference type="Proteomes" id="UP000478052">
    <property type="component" value="Unassembled WGS sequence"/>
</dbReference>
<comment type="caution">
    <text evidence="7">The sequence shown here is derived from an EMBL/GenBank/DDBJ whole genome shotgun (WGS) entry which is preliminary data.</text>
</comment>
<accession>A0A6G0Y6G9</accession>
<dbReference type="AlphaFoldDB" id="A0A6G0Y6G9"/>
<gene>
    <name evidence="7" type="ORF">FWK35_00022968</name>
</gene>
<dbReference type="InterPro" id="IPR028002">
    <property type="entry name" value="Myb_DNA-bind_5"/>
</dbReference>
<protein>
    <recommendedName>
        <fullName evidence="2">Regulatory protein zeste</fullName>
    </recommendedName>
</protein>
<evidence type="ECO:0000256" key="2">
    <source>
        <dbReference type="ARBA" id="ARBA00016807"/>
    </source>
</evidence>